<dbReference type="Gene3D" id="3.40.50.300">
    <property type="entry name" value="P-loop containing nucleotide triphosphate hydrolases"/>
    <property type="match status" value="1"/>
</dbReference>
<keyword evidence="2" id="KW-0238">DNA-binding</keyword>
<evidence type="ECO:0000259" key="4">
    <source>
        <dbReference type="PROSITE" id="PS50043"/>
    </source>
</evidence>
<dbReference type="EMBL" id="LWDV01000010">
    <property type="protein sequence ID" value="OCL25725.1"/>
    <property type="molecule type" value="Genomic_DNA"/>
</dbReference>
<dbReference type="InterPro" id="IPR036388">
    <property type="entry name" value="WH-like_DNA-bd_sf"/>
</dbReference>
<keyword evidence="3" id="KW-0804">Transcription</keyword>
<dbReference type="GO" id="GO:0003677">
    <property type="term" value="F:DNA binding"/>
    <property type="evidence" value="ECO:0007669"/>
    <property type="project" value="UniProtKB-KW"/>
</dbReference>
<evidence type="ECO:0000256" key="3">
    <source>
        <dbReference type="ARBA" id="ARBA00023163"/>
    </source>
</evidence>
<evidence type="ECO:0000256" key="1">
    <source>
        <dbReference type="ARBA" id="ARBA00023015"/>
    </source>
</evidence>
<dbReference type="OrthoDB" id="2039528at2"/>
<reference evidence="6" key="1">
    <citation type="submission" date="2016-07" db="EMBL/GenBank/DDBJ databases">
        <authorList>
            <person name="Florea S."/>
            <person name="Webb J.S."/>
            <person name="Jaromczyk J."/>
            <person name="Schardl C.L."/>
        </authorList>
    </citation>
    <scope>NUCLEOTIDE SEQUENCE [LARGE SCALE GENOMIC DNA]</scope>
    <source>
        <strain evidence="6">Z6</strain>
    </source>
</reference>
<keyword evidence="1" id="KW-0805">Transcription regulation</keyword>
<evidence type="ECO:0000313" key="5">
    <source>
        <dbReference type="EMBL" id="OCL25725.1"/>
    </source>
</evidence>
<sequence>MKPLLTTKLNLPALSKYLVSRQDLIMQLNQGLDKRLTLVSAPAGYGKSTLIVEWLNTINIPYCWLSLDKKDNDPVRFLTYLIQALKKIDINIGKTIQTLLASPQLPAFEVLITNLINDLAKLSSTFVLVVDDYHLINEQKIHTIIQYLLDCQSLSLNLVLITRQDPPFNLSRLRVAHQLTDIRAKDLKFKLSEVEDFFKNKMSLSLKQQDIAILANRTEGWIASLQLAAISLQKKNQQAINRFINSFGGSHRHVIDYLFEEVIKELNQDIYIFLCQTAILDSLNPALCNAITGREDSARMLSLLKESNLFVIPLDQEYNFYRYHQLFAEYLLTELDKEEKNTLHLKAANYLEKEGYLIEAINHAIAANTTSKAIALIEKVADNLFQNGEIKTLVNLIDLLPQEDIREDINLNFYKIIGLFFDGQVQEAEFHLSMLIDNSTVVEKSGFLGRCKLLQVLFNIIKGETSFYKLAKESLDLIDKSDYFFYSGALLTIGWAEASRGRIKESIDAFNRALFTGKKLEQPFIALIALINLALNLIKHGERKKAKALCQQGLRYFVDQGGQLLPIAEVIYITLGMVAFEGNKLKEAKEYLIKGIKLVEQLGLTHLYSEAKLYLASVYYALGERNETLEILQELYDFSKVIDFSYLITRIENYKIELYLKEGNLELALENYANESNACANQIYIRILLAQQNFEKALELLQTIEENTKQQENYRNLITIHLLQSYALKGLGAKDKAIKYLKEALSIAAPEEFYRSFIEDGQPITQLLSEVKSLAPTFVSNVIKQFDKNSKVNENNEKLIEPLSDRELEILQLIAQGYSNKGIAKELFITVGTTKWHIHNLYGKLGVNRRAQAINKARKLKLI</sequence>
<dbReference type="InterPro" id="IPR027417">
    <property type="entry name" value="P-loop_NTPase"/>
</dbReference>
<dbReference type="InterPro" id="IPR000792">
    <property type="entry name" value="Tscrpt_reg_LuxR_C"/>
</dbReference>
<dbReference type="Pfam" id="PF00196">
    <property type="entry name" value="GerE"/>
    <property type="match status" value="1"/>
</dbReference>
<feature type="domain" description="HTH luxR-type" evidence="4">
    <location>
        <begin position="796"/>
        <end position="861"/>
    </location>
</feature>
<dbReference type="SUPFAM" id="SSF48452">
    <property type="entry name" value="TPR-like"/>
    <property type="match status" value="2"/>
</dbReference>
<dbReference type="PRINTS" id="PR00038">
    <property type="entry name" value="HTHLUXR"/>
</dbReference>
<dbReference type="SMART" id="SM00028">
    <property type="entry name" value="TPR"/>
    <property type="match status" value="5"/>
</dbReference>
<organism evidence="5 6">
    <name type="scientific">Orenia metallireducens</name>
    <dbReference type="NCBI Taxonomy" id="1413210"/>
    <lineage>
        <taxon>Bacteria</taxon>
        <taxon>Bacillati</taxon>
        <taxon>Bacillota</taxon>
        <taxon>Clostridia</taxon>
        <taxon>Halanaerobiales</taxon>
        <taxon>Halobacteroidaceae</taxon>
        <taxon>Orenia</taxon>
    </lineage>
</organism>
<accession>A0A1C0A6G4</accession>
<protein>
    <recommendedName>
        <fullName evidence="4">HTH luxR-type domain-containing protein</fullName>
    </recommendedName>
</protein>
<dbReference type="GO" id="GO:0006355">
    <property type="term" value="P:regulation of DNA-templated transcription"/>
    <property type="evidence" value="ECO:0007669"/>
    <property type="project" value="InterPro"/>
</dbReference>
<name>A0A1C0A6G4_9FIRM</name>
<keyword evidence="6" id="KW-1185">Reference proteome</keyword>
<evidence type="ECO:0000256" key="2">
    <source>
        <dbReference type="ARBA" id="ARBA00023125"/>
    </source>
</evidence>
<dbReference type="InterPro" id="IPR016032">
    <property type="entry name" value="Sig_transdc_resp-reg_C-effctor"/>
</dbReference>
<dbReference type="PANTHER" id="PTHR44688:SF16">
    <property type="entry name" value="DNA-BINDING TRANSCRIPTIONAL ACTIVATOR DEVR_DOSR"/>
    <property type="match status" value="1"/>
</dbReference>
<reference evidence="5 6" key="2">
    <citation type="submission" date="2016-08" db="EMBL/GenBank/DDBJ databases">
        <title>Orenia metallireducens sp. nov. strain Z6, a Novel Metal-reducing Firmicute from the Deep Subsurface.</title>
        <authorList>
            <person name="Maxim B.I."/>
            <person name="Kenneth K."/>
            <person name="Flynn T.M."/>
            <person name="Oloughlin E.J."/>
            <person name="Locke R.A."/>
            <person name="Weber J.R."/>
            <person name="Egan S.M."/>
            <person name="Mackie R.I."/>
            <person name="Cann I.K."/>
        </authorList>
    </citation>
    <scope>NUCLEOTIDE SEQUENCE [LARGE SCALE GENOMIC DNA]</scope>
    <source>
        <strain evidence="5 6">Z6</strain>
    </source>
</reference>
<dbReference type="Gene3D" id="1.25.40.10">
    <property type="entry name" value="Tetratricopeptide repeat domain"/>
    <property type="match status" value="1"/>
</dbReference>
<dbReference type="SUPFAM" id="SSF52540">
    <property type="entry name" value="P-loop containing nucleoside triphosphate hydrolases"/>
    <property type="match status" value="1"/>
</dbReference>
<dbReference type="Gene3D" id="1.10.10.10">
    <property type="entry name" value="Winged helix-like DNA-binding domain superfamily/Winged helix DNA-binding domain"/>
    <property type="match status" value="1"/>
</dbReference>
<dbReference type="InterPro" id="IPR041617">
    <property type="entry name" value="TPR_MalT"/>
</dbReference>
<dbReference type="RefSeq" id="WP_068719635.1">
    <property type="nucleotide sequence ID" value="NZ_LWDV01000010.1"/>
</dbReference>
<dbReference type="InterPro" id="IPR059106">
    <property type="entry name" value="WHD_MalT"/>
</dbReference>
<comment type="caution">
    <text evidence="5">The sequence shown here is derived from an EMBL/GenBank/DDBJ whole genome shotgun (WGS) entry which is preliminary data.</text>
</comment>
<dbReference type="InterPro" id="IPR011990">
    <property type="entry name" value="TPR-like_helical_dom_sf"/>
</dbReference>
<dbReference type="SUPFAM" id="SSF46894">
    <property type="entry name" value="C-terminal effector domain of the bipartite response regulators"/>
    <property type="match status" value="1"/>
</dbReference>
<dbReference type="AlphaFoldDB" id="A0A1C0A6G4"/>
<dbReference type="PANTHER" id="PTHR44688">
    <property type="entry name" value="DNA-BINDING TRANSCRIPTIONAL ACTIVATOR DEVR_DOSR"/>
    <property type="match status" value="1"/>
</dbReference>
<dbReference type="CDD" id="cd06170">
    <property type="entry name" value="LuxR_C_like"/>
    <property type="match status" value="1"/>
</dbReference>
<dbReference type="Pfam" id="PF17874">
    <property type="entry name" value="TPR_MalT"/>
    <property type="match status" value="1"/>
</dbReference>
<gene>
    <name evidence="5" type="ORF">U472_15470</name>
</gene>
<dbReference type="Pfam" id="PF25873">
    <property type="entry name" value="WHD_MalT"/>
    <property type="match status" value="1"/>
</dbReference>
<dbReference type="SMART" id="SM00421">
    <property type="entry name" value="HTH_LUXR"/>
    <property type="match status" value="1"/>
</dbReference>
<proteinExistence type="predicted"/>
<dbReference type="PROSITE" id="PS50043">
    <property type="entry name" value="HTH_LUXR_2"/>
    <property type="match status" value="1"/>
</dbReference>
<dbReference type="InterPro" id="IPR019734">
    <property type="entry name" value="TPR_rpt"/>
</dbReference>
<evidence type="ECO:0000313" key="6">
    <source>
        <dbReference type="Proteomes" id="UP000093514"/>
    </source>
</evidence>
<dbReference type="Proteomes" id="UP000093514">
    <property type="component" value="Unassembled WGS sequence"/>
</dbReference>